<dbReference type="NCBIfam" id="NF000768">
    <property type="entry name" value="PRK00051.1"/>
    <property type="match status" value="1"/>
</dbReference>
<comment type="pathway">
    <text evidence="5 15">Amino-acid biosynthesis; L-histidine biosynthesis; L-histidine from 5-phospho-alpha-D-ribose 1-diphosphate: step 2/9.</text>
</comment>
<keyword evidence="12 15" id="KW-0067">ATP-binding</keyword>
<comment type="similarity">
    <text evidence="6 15">In the C-terminal section; belongs to the PRA-PH family.</text>
</comment>
<keyword evidence="9 15" id="KW-0028">Amino-acid biosynthesis</keyword>
<evidence type="ECO:0000256" key="14">
    <source>
        <dbReference type="ARBA" id="ARBA00023268"/>
    </source>
</evidence>
<dbReference type="NCBIfam" id="TIGR03188">
    <property type="entry name" value="histidine_hisI"/>
    <property type="match status" value="1"/>
</dbReference>
<dbReference type="InterPro" id="IPR038019">
    <property type="entry name" value="PRib_AMP_CycHydrolase_sf"/>
</dbReference>
<dbReference type="KEGG" id="rxy:Rxyl_2116"/>
<dbReference type="SUPFAM" id="SSF101386">
    <property type="entry name" value="all-alpha NTP pyrophosphatases"/>
    <property type="match status" value="1"/>
</dbReference>
<keyword evidence="10 15" id="KW-0547">Nucleotide-binding</keyword>
<dbReference type="GO" id="GO:0000105">
    <property type="term" value="P:L-histidine biosynthetic process"/>
    <property type="evidence" value="ECO:0007669"/>
    <property type="project" value="UniProtKB-UniRule"/>
</dbReference>
<sequence>MGVTERVRFDEKGLVPVVAQDAEDGAVLMVAYADREAVERTLATGEAHYYSRSRGELWRKGQTSGNTQRVVEVRVDCDGDTLLYLVEPRGPACHTGERTCFFATLAGEGVGVSAGRGEDGVGLGAMLERLAGTIAARRRERPEGSYTASLMERGTGYVAQKVGEEAVEVVVAALRGERLAEEAADLVYHLLVLLEERGVGTGEVARVLRDRHR</sequence>
<dbReference type="RefSeq" id="WP_011565075.1">
    <property type="nucleotide sequence ID" value="NC_008148.1"/>
</dbReference>
<evidence type="ECO:0000256" key="4">
    <source>
        <dbReference type="ARBA" id="ARBA00005169"/>
    </source>
</evidence>
<evidence type="ECO:0000256" key="15">
    <source>
        <dbReference type="HAMAP-Rule" id="MF_01019"/>
    </source>
</evidence>
<organism evidence="17 18">
    <name type="scientific">Rubrobacter xylanophilus (strain DSM 9941 / JCM 11954 / NBRC 16129 / PRD-1)</name>
    <dbReference type="NCBI Taxonomy" id="266117"/>
    <lineage>
        <taxon>Bacteria</taxon>
        <taxon>Bacillati</taxon>
        <taxon>Actinomycetota</taxon>
        <taxon>Rubrobacteria</taxon>
        <taxon>Rubrobacterales</taxon>
        <taxon>Rubrobacteraceae</taxon>
        <taxon>Rubrobacter</taxon>
    </lineage>
</organism>
<protein>
    <recommendedName>
        <fullName evidence="15">Histidine biosynthesis bifunctional protein HisIE</fullName>
    </recommendedName>
    <domain>
        <recommendedName>
            <fullName evidence="15">Phosphoribosyl-AMP cyclohydrolase</fullName>
            <shortName evidence="15">PRA-CH</shortName>
            <ecNumber evidence="15">3.5.4.19</ecNumber>
        </recommendedName>
    </domain>
    <domain>
        <recommendedName>
            <fullName evidence="15">Phosphoribosyl-ATP pyrophosphatase</fullName>
            <shortName evidence="15">PRA-PH</shortName>
            <ecNumber evidence="15">3.6.1.31</ecNumber>
        </recommendedName>
    </domain>
</protein>
<dbReference type="HAMAP" id="MF_01020">
    <property type="entry name" value="HisE"/>
    <property type="match status" value="1"/>
</dbReference>
<dbReference type="eggNOG" id="COG0140">
    <property type="taxonomic scope" value="Bacteria"/>
</dbReference>
<keyword evidence="13 15" id="KW-0368">Histidine biosynthesis</keyword>
<evidence type="ECO:0000256" key="7">
    <source>
        <dbReference type="ARBA" id="ARBA00008299"/>
    </source>
</evidence>
<dbReference type="CDD" id="cd11534">
    <property type="entry name" value="NTP-PPase_HisIE_like"/>
    <property type="match status" value="1"/>
</dbReference>
<dbReference type="GO" id="GO:0004636">
    <property type="term" value="F:phosphoribosyl-ATP diphosphatase activity"/>
    <property type="evidence" value="ECO:0007669"/>
    <property type="project" value="UniProtKB-UniRule"/>
</dbReference>
<dbReference type="AlphaFoldDB" id="Q1AU68"/>
<dbReference type="FunFam" id="3.10.20.810:FF:000001">
    <property type="entry name" value="Histidine biosynthesis bifunctional protein HisIE"/>
    <property type="match status" value="1"/>
</dbReference>
<dbReference type="Proteomes" id="UP000006637">
    <property type="component" value="Chromosome"/>
</dbReference>
<keyword evidence="14 15" id="KW-0511">Multifunctional enzyme</keyword>
<evidence type="ECO:0000256" key="9">
    <source>
        <dbReference type="ARBA" id="ARBA00022605"/>
    </source>
</evidence>
<dbReference type="STRING" id="266117.Rxyl_2116"/>
<evidence type="ECO:0000313" key="18">
    <source>
        <dbReference type="Proteomes" id="UP000006637"/>
    </source>
</evidence>
<dbReference type="GO" id="GO:0004635">
    <property type="term" value="F:phosphoribosyl-AMP cyclohydrolase activity"/>
    <property type="evidence" value="ECO:0007669"/>
    <property type="project" value="UniProtKB-UniRule"/>
</dbReference>
<dbReference type="InterPro" id="IPR023019">
    <property type="entry name" value="His_synth_HisIE"/>
</dbReference>
<dbReference type="OrthoDB" id="9795769at2"/>
<dbReference type="GO" id="GO:0005737">
    <property type="term" value="C:cytoplasm"/>
    <property type="evidence" value="ECO:0007669"/>
    <property type="project" value="UniProtKB-SubCell"/>
</dbReference>
<evidence type="ECO:0000256" key="1">
    <source>
        <dbReference type="ARBA" id="ARBA00000024"/>
    </source>
</evidence>
<keyword evidence="8 15" id="KW-0963">Cytoplasm</keyword>
<dbReference type="NCBIfam" id="NF002747">
    <property type="entry name" value="PRK02759.1"/>
    <property type="match status" value="1"/>
</dbReference>
<dbReference type="UniPathway" id="UPA00031">
    <property type="reaction ID" value="UER00007"/>
</dbReference>
<evidence type="ECO:0000256" key="10">
    <source>
        <dbReference type="ARBA" id="ARBA00022741"/>
    </source>
</evidence>
<evidence type="ECO:0000256" key="3">
    <source>
        <dbReference type="ARBA" id="ARBA00004496"/>
    </source>
</evidence>
<dbReference type="SUPFAM" id="SSF141734">
    <property type="entry name" value="HisI-like"/>
    <property type="match status" value="1"/>
</dbReference>
<gene>
    <name evidence="15" type="primary">hisI</name>
    <name evidence="15" type="synonym">hisIE</name>
    <name evidence="17" type="ordered locus">Rxyl_2116</name>
</gene>
<comment type="pathway">
    <text evidence="4 15">Amino-acid biosynthesis; L-histidine biosynthesis; L-histidine from 5-phospho-alpha-D-ribose 1-diphosphate: step 3/9.</text>
</comment>
<feature type="domain" description="Phosphoribosyl-AMP cyclohydrolase" evidence="16">
    <location>
        <begin position="29"/>
        <end position="102"/>
    </location>
</feature>
<dbReference type="PANTHER" id="PTHR42945:SF1">
    <property type="entry name" value="HISTIDINE BIOSYNTHESIS BIFUNCTIONAL PROTEIN HIS7"/>
    <property type="match status" value="1"/>
</dbReference>
<dbReference type="PANTHER" id="PTHR42945">
    <property type="entry name" value="HISTIDINE BIOSYNTHESIS BIFUNCTIONAL PROTEIN"/>
    <property type="match status" value="1"/>
</dbReference>
<dbReference type="Pfam" id="PF01502">
    <property type="entry name" value="PRA-CH"/>
    <property type="match status" value="1"/>
</dbReference>
<dbReference type="HOGENOM" id="CLU_048577_3_1_11"/>
<evidence type="ECO:0000256" key="2">
    <source>
        <dbReference type="ARBA" id="ARBA00001460"/>
    </source>
</evidence>
<evidence type="ECO:0000256" key="5">
    <source>
        <dbReference type="ARBA" id="ARBA00005204"/>
    </source>
</evidence>
<accession>Q1AU68</accession>
<evidence type="ECO:0000313" key="17">
    <source>
        <dbReference type="EMBL" id="ABG05060.1"/>
    </source>
</evidence>
<proteinExistence type="inferred from homology"/>
<comment type="catalytic activity">
    <reaction evidence="1 15">
        <text>1-(5-phospho-beta-D-ribosyl)-5'-AMP + H2O = 1-(5-phospho-beta-D-ribosyl)-5-[(5-phospho-beta-D-ribosylamino)methylideneamino]imidazole-4-carboxamide</text>
        <dbReference type="Rhea" id="RHEA:20049"/>
        <dbReference type="ChEBI" id="CHEBI:15377"/>
        <dbReference type="ChEBI" id="CHEBI:58435"/>
        <dbReference type="ChEBI" id="CHEBI:59457"/>
        <dbReference type="EC" id="3.5.4.19"/>
    </reaction>
</comment>
<comment type="catalytic activity">
    <reaction evidence="2 15">
        <text>1-(5-phospho-beta-D-ribosyl)-ATP + H2O = 1-(5-phospho-beta-D-ribosyl)-5'-AMP + diphosphate + H(+)</text>
        <dbReference type="Rhea" id="RHEA:22828"/>
        <dbReference type="ChEBI" id="CHEBI:15377"/>
        <dbReference type="ChEBI" id="CHEBI:15378"/>
        <dbReference type="ChEBI" id="CHEBI:33019"/>
        <dbReference type="ChEBI" id="CHEBI:59457"/>
        <dbReference type="ChEBI" id="CHEBI:73183"/>
        <dbReference type="EC" id="3.6.1.31"/>
    </reaction>
</comment>
<keyword evidence="18" id="KW-1185">Reference proteome</keyword>
<dbReference type="EMBL" id="CP000386">
    <property type="protein sequence ID" value="ABG05060.1"/>
    <property type="molecule type" value="Genomic_DNA"/>
</dbReference>
<evidence type="ECO:0000256" key="8">
    <source>
        <dbReference type="ARBA" id="ARBA00022490"/>
    </source>
</evidence>
<dbReference type="GO" id="GO:0005524">
    <property type="term" value="F:ATP binding"/>
    <property type="evidence" value="ECO:0007669"/>
    <property type="project" value="UniProtKB-KW"/>
</dbReference>
<evidence type="ECO:0000256" key="12">
    <source>
        <dbReference type="ARBA" id="ARBA00022840"/>
    </source>
</evidence>
<dbReference type="InterPro" id="IPR021130">
    <property type="entry name" value="PRib-ATP_PPHydrolase-like"/>
</dbReference>
<dbReference type="HAMAP" id="MF_01021">
    <property type="entry name" value="HisI"/>
    <property type="match status" value="1"/>
</dbReference>
<dbReference type="EC" id="3.5.4.19" evidence="15"/>
<evidence type="ECO:0000256" key="6">
    <source>
        <dbReference type="ARBA" id="ARBA00007731"/>
    </source>
</evidence>
<dbReference type="HAMAP" id="MF_01019">
    <property type="entry name" value="HisIE"/>
    <property type="match status" value="1"/>
</dbReference>
<feature type="region of interest" description="Phosphoribosyl-AMP cyclohydrolase" evidence="15">
    <location>
        <begin position="1"/>
        <end position="126"/>
    </location>
</feature>
<evidence type="ECO:0000256" key="13">
    <source>
        <dbReference type="ARBA" id="ARBA00023102"/>
    </source>
</evidence>
<dbReference type="eggNOG" id="COG0139">
    <property type="taxonomic scope" value="Bacteria"/>
</dbReference>
<dbReference type="Gene3D" id="3.10.20.810">
    <property type="entry name" value="Phosphoribosyl-AMP cyclohydrolase"/>
    <property type="match status" value="1"/>
</dbReference>
<keyword evidence="11 15" id="KW-0378">Hydrolase</keyword>
<name>Q1AU68_RUBXD</name>
<reference evidence="17 18" key="1">
    <citation type="submission" date="2006-06" db="EMBL/GenBank/DDBJ databases">
        <title>Complete sequence of Rubrobacter xylanophilus DSM 9941.</title>
        <authorList>
            <consortium name="US DOE Joint Genome Institute"/>
            <person name="Copeland A."/>
            <person name="Lucas S."/>
            <person name="Lapidus A."/>
            <person name="Barry K."/>
            <person name="Detter J.C."/>
            <person name="Glavina del Rio T."/>
            <person name="Hammon N."/>
            <person name="Israni S."/>
            <person name="Dalin E."/>
            <person name="Tice H."/>
            <person name="Pitluck S."/>
            <person name="Munk A.C."/>
            <person name="Brettin T."/>
            <person name="Bruce D."/>
            <person name="Han C."/>
            <person name="Tapia R."/>
            <person name="Gilna P."/>
            <person name="Schmutz J."/>
            <person name="Larimer F."/>
            <person name="Land M."/>
            <person name="Hauser L."/>
            <person name="Kyrpides N."/>
            <person name="Lykidis A."/>
            <person name="da Costa M.S."/>
            <person name="Rainey F.A."/>
            <person name="Empadinhas N."/>
            <person name="Jolivet E."/>
            <person name="Battista J.R."/>
            <person name="Richardson P."/>
        </authorList>
    </citation>
    <scope>NUCLEOTIDE SEQUENCE [LARGE SCALE GENOMIC DNA]</scope>
    <source>
        <strain evidence="18">DSM 9941 / NBRC 16129 / PRD-1</strain>
    </source>
</reference>
<dbReference type="InterPro" id="IPR008179">
    <property type="entry name" value="HisE"/>
</dbReference>
<dbReference type="PhylomeDB" id="Q1AU68"/>
<evidence type="ECO:0000256" key="11">
    <source>
        <dbReference type="ARBA" id="ARBA00022801"/>
    </source>
</evidence>
<comment type="subcellular location">
    <subcellularLocation>
        <location evidence="3 15">Cytoplasm</location>
    </subcellularLocation>
</comment>
<evidence type="ECO:0000259" key="16">
    <source>
        <dbReference type="Pfam" id="PF01502"/>
    </source>
</evidence>
<comment type="similarity">
    <text evidence="7 15">In the N-terminal section; belongs to the PRA-CH family.</text>
</comment>
<dbReference type="InterPro" id="IPR002496">
    <property type="entry name" value="PRib_AMP_CycHydrolase_dom"/>
</dbReference>
<dbReference type="EC" id="3.6.1.31" evidence="15"/>
<dbReference type="InterPro" id="IPR026660">
    <property type="entry name" value="PRA-CH"/>
</dbReference>
<feature type="region of interest" description="Phosphoribosyl-ATP pyrophosphohydrolase" evidence="15">
    <location>
        <begin position="127"/>
        <end position="213"/>
    </location>
</feature>
<dbReference type="Pfam" id="PF01503">
    <property type="entry name" value="PRA-PH"/>
    <property type="match status" value="1"/>
</dbReference>
<dbReference type="Gene3D" id="1.10.287.1080">
    <property type="entry name" value="MazG-like"/>
    <property type="match status" value="1"/>
</dbReference>